<evidence type="ECO:0000256" key="1">
    <source>
        <dbReference type="SAM" id="MobiDB-lite"/>
    </source>
</evidence>
<dbReference type="SUPFAM" id="SSF52047">
    <property type="entry name" value="RNI-like"/>
    <property type="match status" value="1"/>
</dbReference>
<gene>
    <name evidence="2" type="ORF">EUGRSUZ_L03123</name>
</gene>
<dbReference type="Gene3D" id="3.80.10.10">
    <property type="entry name" value="Ribonuclease Inhibitor"/>
    <property type="match status" value="1"/>
</dbReference>
<accession>A0AAD9T916</accession>
<organism evidence="2 3">
    <name type="scientific">Eucalyptus grandis</name>
    <name type="common">Flooded gum</name>
    <dbReference type="NCBI Taxonomy" id="71139"/>
    <lineage>
        <taxon>Eukaryota</taxon>
        <taxon>Viridiplantae</taxon>
        <taxon>Streptophyta</taxon>
        <taxon>Embryophyta</taxon>
        <taxon>Tracheophyta</taxon>
        <taxon>Spermatophyta</taxon>
        <taxon>Magnoliopsida</taxon>
        <taxon>eudicotyledons</taxon>
        <taxon>Gunneridae</taxon>
        <taxon>Pentapetalae</taxon>
        <taxon>rosids</taxon>
        <taxon>malvids</taxon>
        <taxon>Myrtales</taxon>
        <taxon>Myrtaceae</taxon>
        <taxon>Myrtoideae</taxon>
        <taxon>Eucalypteae</taxon>
        <taxon>Eucalyptus</taxon>
    </lineage>
</organism>
<reference evidence="2 3" key="1">
    <citation type="journal article" date="2014" name="Nature">
        <title>The genome of Eucalyptus grandis.</title>
        <authorList>
            <person name="Myburg A.A."/>
            <person name="Grattapaglia D."/>
            <person name="Tuskan G.A."/>
            <person name="Hellsten U."/>
            <person name="Hayes R.D."/>
            <person name="Grimwood J."/>
            <person name="Jenkins J."/>
            <person name="Lindquist E."/>
            <person name="Tice H."/>
            <person name="Bauer D."/>
            <person name="Goodstein D.M."/>
            <person name="Dubchak I."/>
            <person name="Poliakov A."/>
            <person name="Mizrachi E."/>
            <person name="Kullan A.R."/>
            <person name="Hussey S.G."/>
            <person name="Pinard D."/>
            <person name="van der Merwe K."/>
            <person name="Singh P."/>
            <person name="van Jaarsveld I."/>
            <person name="Silva-Junior O.B."/>
            <person name="Togawa R.C."/>
            <person name="Pappas M.R."/>
            <person name="Faria D.A."/>
            <person name="Sansaloni C.P."/>
            <person name="Petroli C.D."/>
            <person name="Yang X."/>
            <person name="Ranjan P."/>
            <person name="Tschaplinski T.J."/>
            <person name="Ye C.Y."/>
            <person name="Li T."/>
            <person name="Sterck L."/>
            <person name="Vanneste K."/>
            <person name="Murat F."/>
            <person name="Soler M."/>
            <person name="Clemente H.S."/>
            <person name="Saidi N."/>
            <person name="Cassan-Wang H."/>
            <person name="Dunand C."/>
            <person name="Hefer C.A."/>
            <person name="Bornberg-Bauer E."/>
            <person name="Kersting A.R."/>
            <person name="Vining K."/>
            <person name="Amarasinghe V."/>
            <person name="Ranik M."/>
            <person name="Naithani S."/>
            <person name="Elser J."/>
            <person name="Boyd A.E."/>
            <person name="Liston A."/>
            <person name="Spatafora J.W."/>
            <person name="Dharmwardhana P."/>
            <person name="Raja R."/>
            <person name="Sullivan C."/>
            <person name="Romanel E."/>
            <person name="Alves-Ferreira M."/>
            <person name="Kulheim C."/>
            <person name="Foley W."/>
            <person name="Carocha V."/>
            <person name="Paiva J."/>
            <person name="Kudrna D."/>
            <person name="Brommonschenkel S.H."/>
            <person name="Pasquali G."/>
            <person name="Byrne M."/>
            <person name="Rigault P."/>
            <person name="Tibbits J."/>
            <person name="Spokevicius A."/>
            <person name="Jones R.C."/>
            <person name="Steane D.A."/>
            <person name="Vaillancourt R.E."/>
            <person name="Potts B.M."/>
            <person name="Joubert F."/>
            <person name="Barry K."/>
            <person name="Pappas G.J."/>
            <person name="Strauss S.H."/>
            <person name="Jaiswal P."/>
            <person name="Grima-Pettenati J."/>
            <person name="Salse J."/>
            <person name="Van de Peer Y."/>
            <person name="Rokhsar D.S."/>
            <person name="Schmutz J."/>
        </authorList>
    </citation>
    <scope>NUCLEOTIDE SEQUENCE [LARGE SCALE GENOMIC DNA]</scope>
    <source>
        <strain evidence="3">cv. BRASUZ1</strain>
        <tissue evidence="2">Leaf extractions</tissue>
    </source>
</reference>
<protein>
    <recommendedName>
        <fullName evidence="4">F-box domain-containing protein</fullName>
    </recommendedName>
</protein>
<evidence type="ECO:0008006" key="4">
    <source>
        <dbReference type="Google" id="ProtNLM"/>
    </source>
</evidence>
<dbReference type="PANTHER" id="PTHR31215">
    <property type="entry name" value="OS05G0510400 PROTEIN-RELATED"/>
    <property type="match status" value="1"/>
</dbReference>
<keyword evidence="3" id="KW-1185">Reference proteome</keyword>
<comment type="caution">
    <text evidence="2">The sequence shown here is derived from an EMBL/GenBank/DDBJ whole genome shotgun (WGS) entry which is preliminary data.</text>
</comment>
<evidence type="ECO:0000313" key="3">
    <source>
        <dbReference type="Proteomes" id="UP000030711"/>
    </source>
</evidence>
<name>A0AAD9T916_EUCGR</name>
<dbReference type="Proteomes" id="UP000030711">
    <property type="component" value="Unassembled WGS sequence"/>
</dbReference>
<evidence type="ECO:0000313" key="2">
    <source>
        <dbReference type="EMBL" id="KAK2631298.1"/>
    </source>
</evidence>
<proteinExistence type="predicted"/>
<dbReference type="AlphaFoldDB" id="A0AAD9T916"/>
<sequence>MEALYDDLILNILGRLPDPAEVARFGTSSRTLNAVARGVTSVALLCSLARYLRSRPPDTRPLVVPFESLVARAVLGWGPVESVAIGIDYASLAHSFEDVEEDESGDDTDSFEDVEEEDMEDYESGEEDMEDYESGEEDMEEDESGEEDMEEDESGEEDMEEDESGDDMSLMEVMEVGFLEGWLPRVFEGLRALSISDHRDQSSRRRSNVLALVSSHCRSLCELELKNASLSVDGLNPLPSLTSLTLESIELEDENLSELCTCFSHLQVLNLRAVSALKEPKIHLPYLRSCQWTVSKPISLAIYAPRLVKLMLSCIKTGSLILETPALSDFDLFTVQADDLQVKDLISLKSLKLCSPFLCNLITAFPSAKTVEKLTLNKLTLNTEIERDDKEMISLELLFKTFPNASTLTLDPDAWSRLWPSPGGWEDGVEMKSLQGNVACVVDSHIDVVQAFIASMMDKCTNLSDFTILMRQQDADSDLLSNLTKRCTADWPRLKWKFGVFKKATEP</sequence>
<dbReference type="EMBL" id="MU850234">
    <property type="protein sequence ID" value="KAK2631298.1"/>
    <property type="molecule type" value="Genomic_DNA"/>
</dbReference>
<dbReference type="InterPro" id="IPR044809">
    <property type="entry name" value="AUF1-like"/>
</dbReference>
<feature type="region of interest" description="Disordered" evidence="1">
    <location>
        <begin position="98"/>
        <end position="166"/>
    </location>
</feature>
<dbReference type="InterPro" id="IPR032675">
    <property type="entry name" value="LRR_dom_sf"/>
</dbReference>